<dbReference type="InterPro" id="IPR003779">
    <property type="entry name" value="CMD-like"/>
</dbReference>
<sequence>MSAQNTTTYLSASQQGLITVTALAAAGDMENLNIQIPAALDAGLSVSEIKEAFVQLYAYSGFPRSLNAIMALKAIVEQRSASGFKDAAGKADSPENNATDKYEQGRRVLETLTGTFQKKPAPGFGEFSARIDAYLKEHLFGDIFSSDILSFQQRELVTIAALAAMTGIAPQLKAHIGMGKNTGITENQLLEVAQLIEKHIGRRYANVMLGLLHKPAIPLLDADKMVRISAIEIVPQFKAEYLEILKEEASASMKKEPGVIAIFPMENPACENHIQIVEIYANKQAYEAHLQSPHFKYYKESTLKMVQSLRLIDQTAIDAETMADIFIKIK</sequence>
<proteinExistence type="predicted"/>
<keyword evidence="3" id="KW-1185">Reference proteome</keyword>
<accession>A0A1H3VN81</accession>
<name>A0A1H3VN81_9BACT</name>
<dbReference type="Gene3D" id="1.20.1290.10">
    <property type="entry name" value="AhpD-like"/>
    <property type="match status" value="1"/>
</dbReference>
<dbReference type="Pfam" id="PF02627">
    <property type="entry name" value="CMD"/>
    <property type="match status" value="2"/>
</dbReference>
<dbReference type="EMBL" id="FNQY01000001">
    <property type="protein sequence ID" value="SDZ76253.1"/>
    <property type="molecule type" value="Genomic_DNA"/>
</dbReference>
<dbReference type="Pfam" id="PF03992">
    <property type="entry name" value="ABM"/>
    <property type="match status" value="1"/>
</dbReference>
<gene>
    <name evidence="2" type="ORF">SAMN05192529_101305</name>
</gene>
<dbReference type="SUPFAM" id="SSF54909">
    <property type="entry name" value="Dimeric alpha+beta barrel"/>
    <property type="match status" value="1"/>
</dbReference>
<dbReference type="STRING" id="551991.SAMN05192529_101305"/>
<keyword evidence="2" id="KW-0560">Oxidoreductase</keyword>
<dbReference type="PANTHER" id="PTHR33570:SF10">
    <property type="entry name" value="GAMMA-CARBOXYMUCONOLACTONE DECARBOXYLASE"/>
    <property type="match status" value="1"/>
</dbReference>
<dbReference type="GO" id="GO:0004497">
    <property type="term" value="F:monooxygenase activity"/>
    <property type="evidence" value="ECO:0007669"/>
    <property type="project" value="UniProtKB-KW"/>
</dbReference>
<dbReference type="PANTHER" id="PTHR33570">
    <property type="entry name" value="4-CARBOXYMUCONOLACTONE DECARBOXYLASE FAMILY PROTEIN"/>
    <property type="match status" value="1"/>
</dbReference>
<dbReference type="InterPro" id="IPR011008">
    <property type="entry name" value="Dimeric_a/b-barrel"/>
</dbReference>
<evidence type="ECO:0000313" key="2">
    <source>
        <dbReference type="EMBL" id="SDZ76253.1"/>
    </source>
</evidence>
<dbReference type="AlphaFoldDB" id="A0A1H3VN81"/>
<keyword evidence="2" id="KW-0503">Monooxygenase</keyword>
<evidence type="ECO:0000313" key="3">
    <source>
        <dbReference type="Proteomes" id="UP000199041"/>
    </source>
</evidence>
<dbReference type="RefSeq" id="WP_170831100.1">
    <property type="nucleotide sequence ID" value="NZ_FNQY01000001.1"/>
</dbReference>
<dbReference type="PROSITE" id="PS51725">
    <property type="entry name" value="ABM"/>
    <property type="match status" value="1"/>
</dbReference>
<dbReference type="Proteomes" id="UP000199041">
    <property type="component" value="Unassembled WGS sequence"/>
</dbReference>
<protein>
    <submittedName>
        <fullName evidence="2">Quinol monooxygenase YgiN</fullName>
    </submittedName>
</protein>
<organism evidence="2 3">
    <name type="scientific">Arachidicoccus rhizosphaerae</name>
    <dbReference type="NCBI Taxonomy" id="551991"/>
    <lineage>
        <taxon>Bacteria</taxon>
        <taxon>Pseudomonadati</taxon>
        <taxon>Bacteroidota</taxon>
        <taxon>Chitinophagia</taxon>
        <taxon>Chitinophagales</taxon>
        <taxon>Chitinophagaceae</taxon>
        <taxon>Arachidicoccus</taxon>
    </lineage>
</organism>
<evidence type="ECO:0000259" key="1">
    <source>
        <dbReference type="PROSITE" id="PS51725"/>
    </source>
</evidence>
<dbReference type="GO" id="GO:0051920">
    <property type="term" value="F:peroxiredoxin activity"/>
    <property type="evidence" value="ECO:0007669"/>
    <property type="project" value="InterPro"/>
</dbReference>
<dbReference type="InterPro" id="IPR029032">
    <property type="entry name" value="AhpD-like"/>
</dbReference>
<dbReference type="SUPFAM" id="SSF69118">
    <property type="entry name" value="AhpD-like"/>
    <property type="match status" value="1"/>
</dbReference>
<reference evidence="2 3" key="1">
    <citation type="submission" date="2016-10" db="EMBL/GenBank/DDBJ databases">
        <authorList>
            <person name="de Groot N.N."/>
        </authorList>
    </citation>
    <scope>NUCLEOTIDE SEQUENCE [LARGE SCALE GENOMIC DNA]</scope>
    <source>
        <strain evidence="2 3">Vu-144</strain>
    </source>
</reference>
<dbReference type="Gene3D" id="3.30.70.100">
    <property type="match status" value="1"/>
</dbReference>
<feature type="domain" description="ABM" evidence="1">
    <location>
        <begin position="225"/>
        <end position="317"/>
    </location>
</feature>
<dbReference type="InterPro" id="IPR007138">
    <property type="entry name" value="ABM_dom"/>
</dbReference>
<dbReference type="InterPro" id="IPR052512">
    <property type="entry name" value="4CMD/NDH-1_regulator"/>
</dbReference>